<evidence type="ECO:0000256" key="14">
    <source>
        <dbReference type="ARBA" id="ARBA00023098"/>
    </source>
</evidence>
<protein>
    <recommendedName>
        <fullName evidence="7 18">Phosphatidate cytidylyltransferase</fullName>
        <ecNumber evidence="6 18">2.7.7.41</ecNumber>
    </recommendedName>
</protein>
<comment type="catalytic activity">
    <reaction evidence="1 18">
        <text>a 1,2-diacyl-sn-glycero-3-phosphate + CTP + H(+) = a CDP-1,2-diacyl-sn-glycerol + diphosphate</text>
        <dbReference type="Rhea" id="RHEA:16229"/>
        <dbReference type="ChEBI" id="CHEBI:15378"/>
        <dbReference type="ChEBI" id="CHEBI:33019"/>
        <dbReference type="ChEBI" id="CHEBI:37563"/>
        <dbReference type="ChEBI" id="CHEBI:58332"/>
        <dbReference type="ChEBI" id="CHEBI:58608"/>
        <dbReference type="EC" id="2.7.7.41"/>
    </reaction>
</comment>
<feature type="transmembrane region" description="Helical" evidence="19">
    <location>
        <begin position="55"/>
        <end position="74"/>
    </location>
</feature>
<keyword evidence="15 19" id="KW-0472">Membrane</keyword>
<sequence length="283" mass="31130">MKQRVASGVSLVIFLAAIVLFNDTCPAALNVAISLISVLAVYEIILALGLSKNHVLIIPSLLLSAAIPLMQLVAESYGIKLAILQEGAYFLYTVVIFSALILYHKFITFREVGVIYSMSLMIPSSLQTIISLRTFGGEHGMFYVIIGIFSAWIADTGAYFAGSRWGKHKLCPDISPKKTVEGVIGGFVLNIIAMIVFGYIFHVVFYAYSVDISYLSLLLIGFFGTIMSILGDLSFSLIKRSCHIKDFGELIPGHGGILDRFDSVIFEAPFVYLFVHFLPIVIH</sequence>
<gene>
    <name evidence="20" type="ORF">OUY18_02945</name>
</gene>
<keyword evidence="16" id="KW-0594">Phospholipid biosynthesis</keyword>
<evidence type="ECO:0000313" key="20">
    <source>
        <dbReference type="EMBL" id="MCY1713213.1"/>
    </source>
</evidence>
<feature type="transmembrane region" description="Helical" evidence="19">
    <location>
        <begin position="214"/>
        <end position="235"/>
    </location>
</feature>
<dbReference type="RefSeq" id="WP_268057211.1">
    <property type="nucleotide sequence ID" value="NZ_JAPOHA010000002.1"/>
</dbReference>
<evidence type="ECO:0000256" key="7">
    <source>
        <dbReference type="ARBA" id="ARBA00019373"/>
    </source>
</evidence>
<name>A0ABT4BT05_9FIRM</name>
<feature type="transmembrane region" description="Helical" evidence="19">
    <location>
        <begin position="89"/>
        <end position="107"/>
    </location>
</feature>
<comment type="caution">
    <text evidence="20">The sequence shown here is derived from an EMBL/GenBank/DDBJ whole genome shotgun (WGS) entry which is preliminary data.</text>
</comment>
<evidence type="ECO:0000256" key="16">
    <source>
        <dbReference type="ARBA" id="ARBA00023209"/>
    </source>
</evidence>
<keyword evidence="10 18" id="KW-0808">Transferase</keyword>
<organism evidence="20 21">
    <name type="scientific">Caproiciproducens galactitolivorans</name>
    <dbReference type="NCBI Taxonomy" id="642589"/>
    <lineage>
        <taxon>Bacteria</taxon>
        <taxon>Bacillati</taxon>
        <taxon>Bacillota</taxon>
        <taxon>Clostridia</taxon>
        <taxon>Eubacteriales</taxon>
        <taxon>Acutalibacteraceae</taxon>
        <taxon>Caproiciproducens</taxon>
    </lineage>
</organism>
<evidence type="ECO:0000256" key="19">
    <source>
        <dbReference type="SAM" id="Phobius"/>
    </source>
</evidence>
<evidence type="ECO:0000256" key="13">
    <source>
        <dbReference type="ARBA" id="ARBA00022989"/>
    </source>
</evidence>
<keyword evidence="13 19" id="KW-1133">Transmembrane helix</keyword>
<comment type="pathway">
    <text evidence="3 18">Phospholipid metabolism; CDP-diacylglycerol biosynthesis; CDP-diacylglycerol from sn-glycerol 3-phosphate: step 3/3.</text>
</comment>
<keyword evidence="17" id="KW-1208">Phospholipid metabolism</keyword>
<evidence type="ECO:0000313" key="21">
    <source>
        <dbReference type="Proteomes" id="UP001082703"/>
    </source>
</evidence>
<keyword evidence="21" id="KW-1185">Reference proteome</keyword>
<evidence type="ECO:0000256" key="4">
    <source>
        <dbReference type="ARBA" id="ARBA00005189"/>
    </source>
</evidence>
<evidence type="ECO:0000256" key="10">
    <source>
        <dbReference type="ARBA" id="ARBA00022679"/>
    </source>
</evidence>
<evidence type="ECO:0000256" key="9">
    <source>
        <dbReference type="ARBA" id="ARBA00022516"/>
    </source>
</evidence>
<evidence type="ECO:0000256" key="18">
    <source>
        <dbReference type="RuleBase" id="RU003938"/>
    </source>
</evidence>
<dbReference type="PANTHER" id="PTHR46382:SF1">
    <property type="entry name" value="PHOSPHATIDATE CYTIDYLYLTRANSFERASE"/>
    <property type="match status" value="1"/>
</dbReference>
<dbReference type="Pfam" id="PF01148">
    <property type="entry name" value="CTP_transf_1"/>
    <property type="match status" value="1"/>
</dbReference>
<reference evidence="20 21" key="1">
    <citation type="submission" date="2022-11" db="EMBL/GenBank/DDBJ databases">
        <authorList>
            <person name="Caiyu Z."/>
        </authorList>
    </citation>
    <scope>NUCLEOTIDE SEQUENCE [LARGE SCALE GENOMIC DNA]</scope>
    <source>
        <strain evidence="20 21">YR-4</strain>
    </source>
</reference>
<evidence type="ECO:0000256" key="8">
    <source>
        <dbReference type="ARBA" id="ARBA00022475"/>
    </source>
</evidence>
<dbReference type="EC" id="2.7.7.41" evidence="6 18"/>
<comment type="subcellular location">
    <subcellularLocation>
        <location evidence="2">Cell membrane</location>
        <topology evidence="2">Multi-pass membrane protein</topology>
    </subcellularLocation>
</comment>
<dbReference type="PANTHER" id="PTHR46382">
    <property type="entry name" value="PHOSPHATIDATE CYTIDYLYLTRANSFERASE"/>
    <property type="match status" value="1"/>
</dbReference>
<evidence type="ECO:0000256" key="1">
    <source>
        <dbReference type="ARBA" id="ARBA00001698"/>
    </source>
</evidence>
<accession>A0ABT4BT05</accession>
<keyword evidence="8" id="KW-1003">Cell membrane</keyword>
<evidence type="ECO:0000256" key="3">
    <source>
        <dbReference type="ARBA" id="ARBA00005119"/>
    </source>
</evidence>
<proteinExistence type="inferred from homology"/>
<evidence type="ECO:0000256" key="6">
    <source>
        <dbReference type="ARBA" id="ARBA00012487"/>
    </source>
</evidence>
<evidence type="ECO:0000256" key="2">
    <source>
        <dbReference type="ARBA" id="ARBA00004651"/>
    </source>
</evidence>
<dbReference type="GO" id="GO:0004605">
    <property type="term" value="F:phosphatidate cytidylyltransferase activity"/>
    <property type="evidence" value="ECO:0007669"/>
    <property type="project" value="UniProtKB-EC"/>
</dbReference>
<keyword evidence="14" id="KW-0443">Lipid metabolism</keyword>
<feature type="transmembrane region" description="Helical" evidence="19">
    <location>
        <begin position="114"/>
        <end position="135"/>
    </location>
</feature>
<dbReference type="PROSITE" id="PS01315">
    <property type="entry name" value="CDS"/>
    <property type="match status" value="1"/>
</dbReference>
<evidence type="ECO:0000256" key="17">
    <source>
        <dbReference type="ARBA" id="ARBA00023264"/>
    </source>
</evidence>
<feature type="transmembrane region" description="Helical" evidence="19">
    <location>
        <begin position="141"/>
        <end position="162"/>
    </location>
</feature>
<evidence type="ECO:0000256" key="5">
    <source>
        <dbReference type="ARBA" id="ARBA00010185"/>
    </source>
</evidence>
<dbReference type="Proteomes" id="UP001082703">
    <property type="component" value="Unassembled WGS sequence"/>
</dbReference>
<evidence type="ECO:0000256" key="12">
    <source>
        <dbReference type="ARBA" id="ARBA00022695"/>
    </source>
</evidence>
<dbReference type="InterPro" id="IPR000374">
    <property type="entry name" value="PC_trans"/>
</dbReference>
<dbReference type="EMBL" id="JAPOHA010000002">
    <property type="protein sequence ID" value="MCY1713213.1"/>
    <property type="molecule type" value="Genomic_DNA"/>
</dbReference>
<comment type="similarity">
    <text evidence="5 18">Belongs to the CDS family.</text>
</comment>
<evidence type="ECO:0000256" key="15">
    <source>
        <dbReference type="ARBA" id="ARBA00023136"/>
    </source>
</evidence>
<keyword evidence="11 18" id="KW-0812">Transmembrane</keyword>
<feature type="transmembrane region" description="Helical" evidence="19">
    <location>
        <begin position="183"/>
        <end position="208"/>
    </location>
</feature>
<comment type="pathway">
    <text evidence="4">Lipid metabolism.</text>
</comment>
<keyword evidence="9" id="KW-0444">Lipid biosynthesis</keyword>
<feature type="transmembrane region" description="Helical" evidence="19">
    <location>
        <begin position="31"/>
        <end position="48"/>
    </location>
</feature>
<keyword evidence="12 18" id="KW-0548">Nucleotidyltransferase</keyword>
<evidence type="ECO:0000256" key="11">
    <source>
        <dbReference type="ARBA" id="ARBA00022692"/>
    </source>
</evidence>